<accession>A0A8B8AAG9</accession>
<keyword evidence="1" id="KW-0472">Membrane</keyword>
<dbReference type="GeneID" id="111100663"/>
<keyword evidence="1" id="KW-0812">Transmembrane</keyword>
<protein>
    <submittedName>
        <fullName evidence="3">Uncharacterized protein LOC111100663</fullName>
    </submittedName>
</protein>
<name>A0A8B8AAG9_CRAVI</name>
<dbReference type="KEGG" id="cvn:111100663"/>
<dbReference type="AlphaFoldDB" id="A0A8B8AAG9"/>
<sequence>MAFLIVITSQLASLCYKSSVKSRKVVLDGFLTYNSSASECRLSDTENATFIFFRPPYGYTSNHCIFFNPGKYTIPAIGVLTFAIVLIAWYIHRKFHKKLDNEEHDARDLNNQINIPYSRDYGRESNRTSSQSSVIYDTIDIVEHARNYVTVPANDGNCEPSRYDVPVNTSVCEMYLTPGEITVDAEQVTVEDPAVSYV</sequence>
<evidence type="ECO:0000313" key="2">
    <source>
        <dbReference type="Proteomes" id="UP000694844"/>
    </source>
</evidence>
<proteinExistence type="predicted"/>
<organism evidence="2 3">
    <name type="scientific">Crassostrea virginica</name>
    <name type="common">Eastern oyster</name>
    <dbReference type="NCBI Taxonomy" id="6565"/>
    <lineage>
        <taxon>Eukaryota</taxon>
        <taxon>Metazoa</taxon>
        <taxon>Spiralia</taxon>
        <taxon>Lophotrochozoa</taxon>
        <taxon>Mollusca</taxon>
        <taxon>Bivalvia</taxon>
        <taxon>Autobranchia</taxon>
        <taxon>Pteriomorphia</taxon>
        <taxon>Ostreida</taxon>
        <taxon>Ostreoidea</taxon>
        <taxon>Ostreidae</taxon>
        <taxon>Crassostrea</taxon>
    </lineage>
</organism>
<dbReference type="RefSeq" id="XP_022288457.1">
    <property type="nucleotide sequence ID" value="XM_022432749.1"/>
</dbReference>
<keyword evidence="2" id="KW-1185">Reference proteome</keyword>
<keyword evidence="1" id="KW-1133">Transmembrane helix</keyword>
<evidence type="ECO:0000313" key="3">
    <source>
        <dbReference type="RefSeq" id="XP_022288457.1"/>
    </source>
</evidence>
<dbReference type="Proteomes" id="UP000694844">
    <property type="component" value="Chromosome 6"/>
</dbReference>
<feature type="transmembrane region" description="Helical" evidence="1">
    <location>
        <begin position="72"/>
        <end position="91"/>
    </location>
</feature>
<gene>
    <name evidence="3" type="primary">LOC111100663</name>
</gene>
<evidence type="ECO:0000256" key="1">
    <source>
        <dbReference type="SAM" id="Phobius"/>
    </source>
</evidence>
<reference evidence="3" key="1">
    <citation type="submission" date="2025-08" db="UniProtKB">
        <authorList>
            <consortium name="RefSeq"/>
        </authorList>
    </citation>
    <scope>IDENTIFICATION</scope>
    <source>
        <tissue evidence="3">Whole sample</tissue>
    </source>
</reference>